<proteinExistence type="predicted"/>
<evidence type="ECO:0000313" key="1">
    <source>
        <dbReference type="EMBL" id="KAH9306631.1"/>
    </source>
</evidence>
<comment type="caution">
    <text evidence="1">The sequence shown here is derived from an EMBL/GenBank/DDBJ whole genome shotgun (WGS) entry which is preliminary data.</text>
</comment>
<gene>
    <name evidence="1" type="ORF">KI387_011035</name>
</gene>
<sequence length="77" mass="8773">CLDTTKKSKDGRSEYHVNVQGLLDKHGAIFGDIPLGVPLNKGFEHVIELEDSKPVVTTPYRHPKRLKDEIERNIHEL</sequence>
<accession>A0AA38FM45</accession>
<feature type="non-terminal residue" evidence="1">
    <location>
        <position position="77"/>
    </location>
</feature>
<dbReference type="EMBL" id="JAHRHJ020000008">
    <property type="protein sequence ID" value="KAH9306631.1"/>
    <property type="molecule type" value="Genomic_DNA"/>
</dbReference>
<feature type="non-terminal residue" evidence="1">
    <location>
        <position position="1"/>
    </location>
</feature>
<evidence type="ECO:0000313" key="2">
    <source>
        <dbReference type="Proteomes" id="UP000824469"/>
    </source>
</evidence>
<name>A0AA38FM45_TAXCH</name>
<reference evidence="1 2" key="1">
    <citation type="journal article" date="2021" name="Nat. Plants">
        <title>The Taxus genome provides insights into paclitaxel biosynthesis.</title>
        <authorList>
            <person name="Xiong X."/>
            <person name="Gou J."/>
            <person name="Liao Q."/>
            <person name="Li Y."/>
            <person name="Zhou Q."/>
            <person name="Bi G."/>
            <person name="Li C."/>
            <person name="Du R."/>
            <person name="Wang X."/>
            <person name="Sun T."/>
            <person name="Guo L."/>
            <person name="Liang H."/>
            <person name="Lu P."/>
            <person name="Wu Y."/>
            <person name="Zhang Z."/>
            <person name="Ro D.K."/>
            <person name="Shang Y."/>
            <person name="Huang S."/>
            <person name="Yan J."/>
        </authorList>
    </citation>
    <scope>NUCLEOTIDE SEQUENCE [LARGE SCALE GENOMIC DNA]</scope>
    <source>
        <strain evidence="1">Ta-2019</strain>
    </source>
</reference>
<organism evidence="1 2">
    <name type="scientific">Taxus chinensis</name>
    <name type="common">Chinese yew</name>
    <name type="synonym">Taxus wallichiana var. chinensis</name>
    <dbReference type="NCBI Taxonomy" id="29808"/>
    <lineage>
        <taxon>Eukaryota</taxon>
        <taxon>Viridiplantae</taxon>
        <taxon>Streptophyta</taxon>
        <taxon>Embryophyta</taxon>
        <taxon>Tracheophyta</taxon>
        <taxon>Spermatophyta</taxon>
        <taxon>Pinopsida</taxon>
        <taxon>Pinidae</taxon>
        <taxon>Conifers II</taxon>
        <taxon>Cupressales</taxon>
        <taxon>Taxaceae</taxon>
        <taxon>Taxus</taxon>
    </lineage>
</organism>
<dbReference type="AlphaFoldDB" id="A0AA38FM45"/>
<protein>
    <submittedName>
        <fullName evidence="1">Uncharacterized protein</fullName>
    </submittedName>
</protein>
<dbReference type="Proteomes" id="UP000824469">
    <property type="component" value="Unassembled WGS sequence"/>
</dbReference>
<keyword evidence="2" id="KW-1185">Reference proteome</keyword>